<sequence>MDNTNSILRGKYNHGHSISVKMGDYDSREMLEDTLNDNNVGPISPSSKNKILDTAISNMLLTEAQIQRFPFKSWYRGIIIQQSSAIFGSINSDTEQTWLISTAGVIALISTLLQAIHKALEDGVTAEKHRLALKHYTKMRIGLETLIGDVTHFEKFEDLSDKELYSISAWVNDYQEKVEFIPNISPRLYEKHREEYNRREIEIYNDDSKWTATT</sequence>
<proteinExistence type="predicted"/>
<dbReference type="AlphaFoldDB" id="A0AAD3CZP6"/>
<organism evidence="1 2">
    <name type="scientific">Chaetoceros tenuissimus</name>
    <dbReference type="NCBI Taxonomy" id="426638"/>
    <lineage>
        <taxon>Eukaryota</taxon>
        <taxon>Sar</taxon>
        <taxon>Stramenopiles</taxon>
        <taxon>Ochrophyta</taxon>
        <taxon>Bacillariophyta</taxon>
        <taxon>Coscinodiscophyceae</taxon>
        <taxon>Chaetocerotophycidae</taxon>
        <taxon>Chaetocerotales</taxon>
        <taxon>Chaetocerotaceae</taxon>
        <taxon>Chaetoceros</taxon>
    </lineage>
</organism>
<keyword evidence="2" id="KW-1185">Reference proteome</keyword>
<dbReference type="Proteomes" id="UP001054902">
    <property type="component" value="Unassembled WGS sequence"/>
</dbReference>
<name>A0AAD3CZP6_9STRA</name>
<reference evidence="1 2" key="1">
    <citation type="journal article" date="2021" name="Sci. Rep.">
        <title>The genome of the diatom Chaetoceros tenuissimus carries an ancient integrated fragment of an extant virus.</title>
        <authorList>
            <person name="Hongo Y."/>
            <person name="Kimura K."/>
            <person name="Takaki Y."/>
            <person name="Yoshida Y."/>
            <person name="Baba S."/>
            <person name="Kobayashi G."/>
            <person name="Nagasaki K."/>
            <person name="Hano T."/>
            <person name="Tomaru Y."/>
        </authorList>
    </citation>
    <scope>NUCLEOTIDE SEQUENCE [LARGE SCALE GENOMIC DNA]</scope>
    <source>
        <strain evidence="1 2">NIES-3715</strain>
    </source>
</reference>
<accession>A0AAD3CZP6</accession>
<gene>
    <name evidence="1" type="ORF">CTEN210_11658</name>
</gene>
<evidence type="ECO:0000313" key="2">
    <source>
        <dbReference type="Proteomes" id="UP001054902"/>
    </source>
</evidence>
<comment type="caution">
    <text evidence="1">The sequence shown here is derived from an EMBL/GenBank/DDBJ whole genome shotgun (WGS) entry which is preliminary data.</text>
</comment>
<protein>
    <submittedName>
        <fullName evidence="1">Uncharacterized protein</fullName>
    </submittedName>
</protein>
<evidence type="ECO:0000313" key="1">
    <source>
        <dbReference type="EMBL" id="GFH55182.1"/>
    </source>
</evidence>
<dbReference type="EMBL" id="BLLK01000047">
    <property type="protein sequence ID" value="GFH55182.1"/>
    <property type="molecule type" value="Genomic_DNA"/>
</dbReference>